<feature type="transmembrane region" description="Helical" evidence="1">
    <location>
        <begin position="136"/>
        <end position="155"/>
    </location>
</feature>
<dbReference type="NCBIfam" id="TIGR00843">
    <property type="entry name" value="benE"/>
    <property type="match status" value="1"/>
</dbReference>
<evidence type="ECO:0000313" key="3">
    <source>
        <dbReference type="Proteomes" id="UP000277498"/>
    </source>
</evidence>
<keyword evidence="1" id="KW-0812">Transmembrane</keyword>
<accession>A0A3P5XEK8</accession>
<dbReference type="Pfam" id="PF03594">
    <property type="entry name" value="BenE"/>
    <property type="match status" value="1"/>
</dbReference>
<dbReference type="EMBL" id="UXAW01000108">
    <property type="protein sequence ID" value="VDC33231.1"/>
    <property type="molecule type" value="Genomic_DNA"/>
</dbReference>
<feature type="transmembrane region" description="Helical" evidence="1">
    <location>
        <begin position="84"/>
        <end position="103"/>
    </location>
</feature>
<dbReference type="PANTHER" id="PTHR30199:SF0">
    <property type="entry name" value="INNER MEMBRANE PROTEIN YDCO"/>
    <property type="match status" value="1"/>
</dbReference>
<feature type="transmembrane region" description="Helical" evidence="1">
    <location>
        <begin position="200"/>
        <end position="219"/>
    </location>
</feature>
<dbReference type="GO" id="GO:0042925">
    <property type="term" value="F:benzoate transmembrane transporter activity"/>
    <property type="evidence" value="ECO:0007669"/>
    <property type="project" value="InterPro"/>
</dbReference>
<dbReference type="PANTHER" id="PTHR30199">
    <property type="entry name" value="MFS FAMILY TRANSPORTER, PREDICTED SUBSTRATE BENZOATE"/>
    <property type="match status" value="1"/>
</dbReference>
<proteinExistence type="predicted"/>
<dbReference type="RefSeq" id="WP_124088400.1">
    <property type="nucleotide sequence ID" value="NZ_UXAW01000108.1"/>
</dbReference>
<evidence type="ECO:0000256" key="1">
    <source>
        <dbReference type="SAM" id="Phobius"/>
    </source>
</evidence>
<evidence type="ECO:0000313" key="2">
    <source>
        <dbReference type="EMBL" id="VDC33231.1"/>
    </source>
</evidence>
<keyword evidence="1" id="KW-1133">Transmembrane helix</keyword>
<organism evidence="2 3">
    <name type="scientific">Pseudogemmobacter humi</name>
    <dbReference type="NCBI Taxonomy" id="2483812"/>
    <lineage>
        <taxon>Bacteria</taxon>
        <taxon>Pseudomonadati</taxon>
        <taxon>Pseudomonadota</taxon>
        <taxon>Alphaproteobacteria</taxon>
        <taxon>Rhodobacterales</taxon>
        <taxon>Paracoccaceae</taxon>
        <taxon>Pseudogemmobacter</taxon>
    </lineage>
</organism>
<dbReference type="GO" id="GO:0005886">
    <property type="term" value="C:plasma membrane"/>
    <property type="evidence" value="ECO:0007669"/>
    <property type="project" value="TreeGrafter"/>
</dbReference>
<feature type="transmembrane region" description="Helical" evidence="1">
    <location>
        <begin position="286"/>
        <end position="306"/>
    </location>
</feature>
<dbReference type="AlphaFoldDB" id="A0A3P5XEK8"/>
<feature type="transmembrane region" description="Helical" evidence="1">
    <location>
        <begin position="162"/>
        <end position="180"/>
    </location>
</feature>
<gene>
    <name evidence="2" type="primary">ydcO</name>
    <name evidence="2" type="ORF">XINFAN_03715</name>
</gene>
<feature type="transmembrane region" description="Helical" evidence="1">
    <location>
        <begin position="38"/>
        <end position="55"/>
    </location>
</feature>
<sequence length="382" mass="37738">MRISLVSAALVAALVGYGSSIAILLAAAAAVGASEAQTASWLLAICLAKAAGSLFLSLRHRVPVVLAWSTPGAALIAASEGVSMAQAVGAFVLAGLLVALTGVIRPLGRLIAMIPDAIAAGMLAGVLLPFCLRGMAAAGVAPLMVLPMVAVFALVRLANAPMAVLAALAAGLALAFGPGAATWPGLALPLPGLVFIAPEISPGVLIGLGLPLYLVTMASQNLPGFAVMRAAGYEPPVNSALGVTGGLSALSGLFGAHGISMAAITAAICLGPEVHTDRAERWKVGVVYAAVWVVLGLTGPLILRILAALPAEVMAALVALALLGPLTGALTAATAAPPQRFAAVMTLAVTASGVALLGIGAAFWGLAAGLALYAMERAARKA</sequence>
<keyword evidence="3" id="KW-1185">Reference proteome</keyword>
<feature type="transmembrane region" description="Helical" evidence="1">
    <location>
        <begin position="240"/>
        <end position="266"/>
    </location>
</feature>
<name>A0A3P5XEK8_9RHOB</name>
<reference evidence="2 3" key="1">
    <citation type="submission" date="2018-11" db="EMBL/GenBank/DDBJ databases">
        <authorList>
            <person name="Criscuolo A."/>
        </authorList>
    </citation>
    <scope>NUCLEOTIDE SEQUENCE [LARGE SCALE GENOMIC DNA]</scope>
    <source>
        <strain evidence="2">ACIP111625</strain>
    </source>
</reference>
<dbReference type="InterPro" id="IPR004711">
    <property type="entry name" value="Benzoate_Transporter"/>
</dbReference>
<feature type="transmembrane region" description="Helical" evidence="1">
    <location>
        <begin position="110"/>
        <end position="130"/>
    </location>
</feature>
<dbReference type="Proteomes" id="UP000277498">
    <property type="component" value="Unassembled WGS sequence"/>
</dbReference>
<protein>
    <submittedName>
        <fullName evidence="2">Inner membrane protein YdcO</fullName>
    </submittedName>
</protein>
<feature type="transmembrane region" description="Helical" evidence="1">
    <location>
        <begin position="341"/>
        <end position="374"/>
    </location>
</feature>
<keyword evidence="1" id="KW-0472">Membrane</keyword>
<dbReference type="OrthoDB" id="9792424at2"/>
<feature type="transmembrane region" description="Helical" evidence="1">
    <location>
        <begin position="313"/>
        <end position="335"/>
    </location>
</feature>